<comment type="caution">
    <text evidence="2">The sequence shown here is derived from an EMBL/GenBank/DDBJ whole genome shotgun (WGS) entry which is preliminary data.</text>
</comment>
<name>A0A1F6VE58_9BACT</name>
<feature type="transmembrane region" description="Helical" evidence="1">
    <location>
        <begin position="7"/>
        <end position="25"/>
    </location>
</feature>
<dbReference type="EMBL" id="MFTS01000008">
    <property type="protein sequence ID" value="OGI67859.1"/>
    <property type="molecule type" value="Genomic_DNA"/>
</dbReference>
<feature type="transmembrane region" description="Helical" evidence="1">
    <location>
        <begin position="76"/>
        <end position="98"/>
    </location>
</feature>
<keyword evidence="1" id="KW-1133">Transmembrane helix</keyword>
<keyword evidence="1" id="KW-0812">Transmembrane</keyword>
<organism evidence="2 3">
    <name type="scientific">Candidatus Nomurabacteria bacterium RIFCSPHIGHO2_01_FULL_42_15</name>
    <dbReference type="NCBI Taxonomy" id="1801742"/>
    <lineage>
        <taxon>Bacteria</taxon>
        <taxon>Candidatus Nomuraibacteriota</taxon>
    </lineage>
</organism>
<feature type="transmembrane region" description="Helical" evidence="1">
    <location>
        <begin position="172"/>
        <end position="198"/>
    </location>
</feature>
<dbReference type="InterPro" id="IPR043993">
    <property type="entry name" value="T4SS_pilin"/>
</dbReference>
<evidence type="ECO:0000256" key="1">
    <source>
        <dbReference type="SAM" id="Phobius"/>
    </source>
</evidence>
<accession>A0A1F6VE58</accession>
<dbReference type="AlphaFoldDB" id="A0A1F6VE58"/>
<evidence type="ECO:0000313" key="2">
    <source>
        <dbReference type="EMBL" id="OGI67859.1"/>
    </source>
</evidence>
<gene>
    <name evidence="2" type="ORF">A2738_03190</name>
</gene>
<protein>
    <submittedName>
        <fullName evidence="2">Uncharacterized protein</fullName>
    </submittedName>
</protein>
<dbReference type="Proteomes" id="UP000178235">
    <property type="component" value="Unassembled WGS sequence"/>
</dbReference>
<feature type="transmembrane region" description="Helical" evidence="1">
    <location>
        <begin position="219"/>
        <end position="237"/>
    </location>
</feature>
<sequence>MKKIKKYISYILILIALVGVFSPIVSVNAQYDDSPDSTGDSWTPGADDETTNTNACASLDGIGAIICKIHQILNTIVPVLVALGVVWFVWGVVTYMIGGDEESKKKGKSRIVYGIIGLAVIVGLWGLVNIVVETFDLSGGYKSTSVLVSQPKESTKVFICELGDDGVKIQHVLLYGVCIINSAVVPLIFALAVAMFIWGVVQYVINSDQEAKKDKGRQFMIWGIIALAVMISVWGLVRILGNSFGIDYAVPQVKVNR</sequence>
<evidence type="ECO:0000313" key="3">
    <source>
        <dbReference type="Proteomes" id="UP000178235"/>
    </source>
</evidence>
<reference evidence="2 3" key="1">
    <citation type="journal article" date="2016" name="Nat. Commun.">
        <title>Thousands of microbial genomes shed light on interconnected biogeochemical processes in an aquifer system.</title>
        <authorList>
            <person name="Anantharaman K."/>
            <person name="Brown C.T."/>
            <person name="Hug L.A."/>
            <person name="Sharon I."/>
            <person name="Castelle C.J."/>
            <person name="Probst A.J."/>
            <person name="Thomas B.C."/>
            <person name="Singh A."/>
            <person name="Wilkins M.J."/>
            <person name="Karaoz U."/>
            <person name="Brodie E.L."/>
            <person name="Williams K.H."/>
            <person name="Hubbard S.S."/>
            <person name="Banfield J.F."/>
        </authorList>
    </citation>
    <scope>NUCLEOTIDE SEQUENCE [LARGE SCALE GENOMIC DNA]</scope>
</reference>
<feature type="transmembrane region" description="Helical" evidence="1">
    <location>
        <begin position="110"/>
        <end position="132"/>
    </location>
</feature>
<keyword evidence="1" id="KW-0472">Membrane</keyword>
<proteinExistence type="predicted"/>
<dbReference type="Pfam" id="PF18895">
    <property type="entry name" value="T4SS_pilin"/>
    <property type="match status" value="2"/>
</dbReference>